<dbReference type="Pfam" id="PF09792">
    <property type="entry name" value="But2"/>
    <property type="match status" value="1"/>
</dbReference>
<comment type="caution">
    <text evidence="2">The sequence shown here is derived from an EMBL/GenBank/DDBJ whole genome shotgun (WGS) entry which is preliminary data.</text>
</comment>
<dbReference type="InterPro" id="IPR018620">
    <property type="entry name" value="Ubiquitin3-bd_protein_But2_C"/>
</dbReference>
<dbReference type="PANTHER" id="PTHR39613:SF1">
    <property type="entry name" value="ANCHORED CELL WALL PROTEIN, PUTATIVE (AFU_ORTHOLOGUE AFUA_4G08960)-RELATED"/>
    <property type="match status" value="1"/>
</dbReference>
<evidence type="ECO:0000313" key="2">
    <source>
        <dbReference type="EMBL" id="KAG9240277.1"/>
    </source>
</evidence>
<dbReference type="OrthoDB" id="4657524at2759"/>
<feature type="domain" description="Ubiquitin 3 binding protein But2 C-terminal" evidence="1">
    <location>
        <begin position="48"/>
        <end position="196"/>
    </location>
</feature>
<keyword evidence="3" id="KW-1185">Reference proteome</keyword>
<dbReference type="Proteomes" id="UP000887226">
    <property type="component" value="Unassembled WGS sequence"/>
</dbReference>
<evidence type="ECO:0000259" key="1">
    <source>
        <dbReference type="Pfam" id="PF09792"/>
    </source>
</evidence>
<evidence type="ECO:0000313" key="3">
    <source>
        <dbReference type="Proteomes" id="UP000887226"/>
    </source>
</evidence>
<sequence length="210" mass="22780">MLTFFSLIALTSAAVIPANITAIDADATFSAPASTAISPSLPSNGQYQFPHLIIPVDRNDSENAPGTQYTAEISTTKTTIFQFDIPCTPEYTGKVCDLVFMFPYKDDIKAVEKYEWSGLEAQEYSHGGISFALLSEEVNQATTYANMPKATVVFPLQQLKPGSSNYFGSGPCDSSHRLAISATGVGIFYLKMFQSQEVGAPQGLFLIPRH</sequence>
<dbReference type="AlphaFoldDB" id="A0A9P7YV52"/>
<proteinExistence type="predicted"/>
<protein>
    <submittedName>
        <fullName evidence="2">Ubiquitin 3 binding protein But2 C-terminal domain-containing protein</fullName>
    </submittedName>
</protein>
<name>A0A9P7YV52_9HELO</name>
<dbReference type="EMBL" id="MU254506">
    <property type="protein sequence ID" value="KAG9240277.1"/>
    <property type="molecule type" value="Genomic_DNA"/>
</dbReference>
<accession>A0A9P7YV52</accession>
<dbReference type="PANTHER" id="PTHR39613">
    <property type="entry name" value="ANCHORED CELL WALL PROTEIN, PUTATIVE (AFU_ORTHOLOGUE AFUA_4G08960)-RELATED"/>
    <property type="match status" value="1"/>
</dbReference>
<gene>
    <name evidence="2" type="ORF">BJ878DRAFT_527036</name>
</gene>
<reference evidence="2" key="1">
    <citation type="journal article" date="2021" name="IMA Fungus">
        <title>Genomic characterization of three marine fungi, including Emericellopsis atlantica sp. nov. with signatures of a generalist lifestyle and marine biomass degradation.</title>
        <authorList>
            <person name="Hagestad O.C."/>
            <person name="Hou L."/>
            <person name="Andersen J.H."/>
            <person name="Hansen E.H."/>
            <person name="Altermark B."/>
            <person name="Li C."/>
            <person name="Kuhnert E."/>
            <person name="Cox R.J."/>
            <person name="Crous P.W."/>
            <person name="Spatafora J.W."/>
            <person name="Lail K."/>
            <person name="Amirebrahimi M."/>
            <person name="Lipzen A."/>
            <person name="Pangilinan J."/>
            <person name="Andreopoulos W."/>
            <person name="Hayes R.D."/>
            <person name="Ng V."/>
            <person name="Grigoriev I.V."/>
            <person name="Jackson S.A."/>
            <person name="Sutton T.D.S."/>
            <person name="Dobson A.D.W."/>
            <person name="Rama T."/>
        </authorList>
    </citation>
    <scope>NUCLEOTIDE SEQUENCE</scope>
    <source>
        <strain evidence="2">TRa3180A</strain>
    </source>
</reference>
<organism evidence="2 3">
    <name type="scientific">Calycina marina</name>
    <dbReference type="NCBI Taxonomy" id="1763456"/>
    <lineage>
        <taxon>Eukaryota</taxon>
        <taxon>Fungi</taxon>
        <taxon>Dikarya</taxon>
        <taxon>Ascomycota</taxon>
        <taxon>Pezizomycotina</taxon>
        <taxon>Leotiomycetes</taxon>
        <taxon>Helotiales</taxon>
        <taxon>Pezizellaceae</taxon>
        <taxon>Calycina</taxon>
    </lineage>
</organism>